<gene>
    <name evidence="3" type="ORF">BT67DRAFT_289663</name>
</gene>
<proteinExistence type="predicted"/>
<evidence type="ECO:0000313" key="4">
    <source>
        <dbReference type="Proteomes" id="UP001304895"/>
    </source>
</evidence>
<reference evidence="3" key="1">
    <citation type="journal article" date="2023" name="Mol. Phylogenet. Evol.">
        <title>Genome-scale phylogeny and comparative genomics of the fungal order Sordariales.</title>
        <authorList>
            <person name="Hensen N."/>
            <person name="Bonometti L."/>
            <person name="Westerberg I."/>
            <person name="Brannstrom I.O."/>
            <person name="Guillou S."/>
            <person name="Cros-Aarteil S."/>
            <person name="Calhoun S."/>
            <person name="Haridas S."/>
            <person name="Kuo A."/>
            <person name="Mondo S."/>
            <person name="Pangilinan J."/>
            <person name="Riley R."/>
            <person name="LaButti K."/>
            <person name="Andreopoulos B."/>
            <person name="Lipzen A."/>
            <person name="Chen C."/>
            <person name="Yan M."/>
            <person name="Daum C."/>
            <person name="Ng V."/>
            <person name="Clum A."/>
            <person name="Steindorff A."/>
            <person name="Ohm R.A."/>
            <person name="Martin F."/>
            <person name="Silar P."/>
            <person name="Natvig D.O."/>
            <person name="Lalanne C."/>
            <person name="Gautier V."/>
            <person name="Ament-Velasquez S.L."/>
            <person name="Kruys A."/>
            <person name="Hutchinson M.I."/>
            <person name="Powell A.J."/>
            <person name="Barry K."/>
            <person name="Miller A.N."/>
            <person name="Grigoriev I.V."/>
            <person name="Debuchy R."/>
            <person name="Gladieux P."/>
            <person name="Hiltunen Thoren M."/>
            <person name="Johannesson H."/>
        </authorList>
    </citation>
    <scope>NUCLEOTIDE SEQUENCE</scope>
    <source>
        <strain evidence="3">CBS 123565</strain>
    </source>
</reference>
<keyword evidence="2" id="KW-0472">Membrane</keyword>
<comment type="caution">
    <text evidence="3">The sequence shown here is derived from an EMBL/GenBank/DDBJ whole genome shotgun (WGS) entry which is preliminary data.</text>
</comment>
<reference evidence="3" key="2">
    <citation type="submission" date="2023-05" db="EMBL/GenBank/DDBJ databases">
        <authorList>
            <consortium name="Lawrence Berkeley National Laboratory"/>
            <person name="Steindorff A."/>
            <person name="Hensen N."/>
            <person name="Bonometti L."/>
            <person name="Westerberg I."/>
            <person name="Brannstrom I.O."/>
            <person name="Guillou S."/>
            <person name="Cros-Aarteil S."/>
            <person name="Calhoun S."/>
            <person name="Haridas S."/>
            <person name="Kuo A."/>
            <person name="Mondo S."/>
            <person name="Pangilinan J."/>
            <person name="Riley R."/>
            <person name="Labutti K."/>
            <person name="Andreopoulos B."/>
            <person name="Lipzen A."/>
            <person name="Chen C."/>
            <person name="Yanf M."/>
            <person name="Daum C."/>
            <person name="Ng V."/>
            <person name="Clum A."/>
            <person name="Ohm R."/>
            <person name="Martin F."/>
            <person name="Silar P."/>
            <person name="Natvig D."/>
            <person name="Lalanne C."/>
            <person name="Gautier V."/>
            <person name="Ament-Velasquez S.L."/>
            <person name="Kruys A."/>
            <person name="Hutchinson M.I."/>
            <person name="Powell A.J."/>
            <person name="Barry K."/>
            <person name="Miller A.N."/>
            <person name="Grigoriev I.V."/>
            <person name="Debuchy R."/>
            <person name="Gladieux P."/>
            <person name="Thoren M.H."/>
            <person name="Johannesson H."/>
        </authorList>
    </citation>
    <scope>NUCLEOTIDE SEQUENCE</scope>
    <source>
        <strain evidence="3">CBS 123565</strain>
    </source>
</reference>
<feature type="compositionally biased region" description="Basic and acidic residues" evidence="1">
    <location>
        <begin position="132"/>
        <end position="145"/>
    </location>
</feature>
<dbReference type="AlphaFoldDB" id="A0AAN6ULC0"/>
<keyword evidence="4" id="KW-1185">Reference proteome</keyword>
<name>A0AAN6ULC0_9PEZI</name>
<keyword evidence="2" id="KW-1133">Transmembrane helix</keyword>
<feature type="region of interest" description="Disordered" evidence="1">
    <location>
        <begin position="18"/>
        <end position="87"/>
    </location>
</feature>
<dbReference type="Proteomes" id="UP001304895">
    <property type="component" value="Unassembled WGS sequence"/>
</dbReference>
<feature type="region of interest" description="Disordered" evidence="1">
    <location>
        <begin position="111"/>
        <end position="145"/>
    </location>
</feature>
<keyword evidence="2" id="KW-0812">Transmembrane</keyword>
<feature type="transmembrane region" description="Helical" evidence="2">
    <location>
        <begin position="214"/>
        <end position="234"/>
    </location>
</feature>
<sequence>MELHLILQFMRTPVVTKHGYKTRRNLPLPKPAPHHPDNLPQPSHTHSAEQDCPSCAPAGHQSSGPVPADAPTPRGRPTVRDYPSVSRPNRHVIPMYLASWPSGRPSVLNDARCPTSAPASCRVAATRDDEDQTRPDQTRPDEPRREAVSCVVGCRSGSFEVLCGPSRRPKHEPTPSVKFSAVLGGGPAAVAVPLRAGWLSDADEGLGRPQTAALFFFGGFFFGGGWVIVLCWLFHGTRPWKLSQTRCGFIVLAIS</sequence>
<evidence type="ECO:0000256" key="1">
    <source>
        <dbReference type="SAM" id="MobiDB-lite"/>
    </source>
</evidence>
<organism evidence="3 4">
    <name type="scientific">Trichocladium antarcticum</name>
    <dbReference type="NCBI Taxonomy" id="1450529"/>
    <lineage>
        <taxon>Eukaryota</taxon>
        <taxon>Fungi</taxon>
        <taxon>Dikarya</taxon>
        <taxon>Ascomycota</taxon>
        <taxon>Pezizomycotina</taxon>
        <taxon>Sordariomycetes</taxon>
        <taxon>Sordariomycetidae</taxon>
        <taxon>Sordariales</taxon>
        <taxon>Chaetomiaceae</taxon>
        <taxon>Trichocladium</taxon>
    </lineage>
</organism>
<dbReference type="EMBL" id="MU853407">
    <property type="protein sequence ID" value="KAK4135028.1"/>
    <property type="molecule type" value="Genomic_DNA"/>
</dbReference>
<evidence type="ECO:0000313" key="3">
    <source>
        <dbReference type="EMBL" id="KAK4135028.1"/>
    </source>
</evidence>
<accession>A0AAN6ULC0</accession>
<evidence type="ECO:0000256" key="2">
    <source>
        <dbReference type="SAM" id="Phobius"/>
    </source>
</evidence>
<protein>
    <submittedName>
        <fullName evidence="3">Uncharacterized protein</fullName>
    </submittedName>
</protein>